<evidence type="ECO:0000313" key="3">
    <source>
        <dbReference type="Proteomes" id="UP001281761"/>
    </source>
</evidence>
<protein>
    <submittedName>
        <fullName evidence="2">Reverse transcriptase (RNA-dependent DNA polymerase)</fullName>
    </submittedName>
</protein>
<dbReference type="InterPro" id="IPR043128">
    <property type="entry name" value="Rev_trsase/Diguanyl_cyclase"/>
</dbReference>
<evidence type="ECO:0000259" key="1">
    <source>
        <dbReference type="PROSITE" id="PS50878"/>
    </source>
</evidence>
<organism evidence="2 3">
    <name type="scientific">Blattamonas nauphoetae</name>
    <dbReference type="NCBI Taxonomy" id="2049346"/>
    <lineage>
        <taxon>Eukaryota</taxon>
        <taxon>Metamonada</taxon>
        <taxon>Preaxostyla</taxon>
        <taxon>Oxymonadida</taxon>
        <taxon>Blattamonas</taxon>
    </lineage>
</organism>
<keyword evidence="2" id="KW-0695">RNA-directed DNA polymerase</keyword>
<dbReference type="PANTHER" id="PTHR47027">
    <property type="entry name" value="REVERSE TRANSCRIPTASE DOMAIN-CONTAINING PROTEIN"/>
    <property type="match status" value="1"/>
</dbReference>
<sequence>MSKILSLMGVGTKLGRNIIINAVESALDEAITQNKSKYIALLDISNAHQCVRRQRLLDKLTAVPDVDPELLSFLQHSFQQEVLQLDRPGTVTQIHNSSRVQQGCPLSHSLFSFYISDAMTEAEKANVEVWGSLDDLMMIADTLAELEKSVATITTTLNRDGLSLNPSKTELVVVNNGNLLSERVELLGTVIDTKTEVKLLGSLVTNQQASRDHFFELKMEKVTSNLRALAELSHQTHLLFLRQCLLAKPIYLLNSMLISPTVLERADKTITQHHISSLGIPQSKDLLINVPLKEGGLGIPSFA</sequence>
<dbReference type="Pfam" id="PF00078">
    <property type="entry name" value="RVT_1"/>
    <property type="match status" value="1"/>
</dbReference>
<comment type="caution">
    <text evidence="2">The sequence shown here is derived from an EMBL/GenBank/DDBJ whole genome shotgun (WGS) entry which is preliminary data.</text>
</comment>
<keyword evidence="3" id="KW-1185">Reference proteome</keyword>
<dbReference type="InterPro" id="IPR000477">
    <property type="entry name" value="RT_dom"/>
</dbReference>
<keyword evidence="2" id="KW-0808">Transferase</keyword>
<gene>
    <name evidence="2" type="ORF">BLNAU_15492</name>
</gene>
<dbReference type="Gene3D" id="3.30.70.270">
    <property type="match status" value="1"/>
</dbReference>
<proteinExistence type="predicted"/>
<feature type="domain" description="Reverse transcriptase" evidence="1">
    <location>
        <begin position="1"/>
        <end position="191"/>
    </location>
</feature>
<name>A0ABQ9XG65_9EUKA</name>
<dbReference type="GO" id="GO:0003964">
    <property type="term" value="F:RNA-directed DNA polymerase activity"/>
    <property type="evidence" value="ECO:0007669"/>
    <property type="project" value="UniProtKB-KW"/>
</dbReference>
<reference evidence="2 3" key="1">
    <citation type="journal article" date="2022" name="bioRxiv">
        <title>Genomics of Preaxostyla Flagellates Illuminates Evolutionary Transitions and the Path Towards Mitochondrial Loss.</title>
        <authorList>
            <person name="Novak L.V.F."/>
            <person name="Treitli S.C."/>
            <person name="Pyrih J."/>
            <person name="Halakuc P."/>
            <person name="Pipaliya S.V."/>
            <person name="Vacek V."/>
            <person name="Brzon O."/>
            <person name="Soukal P."/>
            <person name="Eme L."/>
            <person name="Dacks J.B."/>
            <person name="Karnkowska A."/>
            <person name="Elias M."/>
            <person name="Hampl V."/>
        </authorList>
    </citation>
    <scope>NUCLEOTIDE SEQUENCE [LARGE SCALE GENOMIC DNA]</scope>
    <source>
        <strain evidence="2">NAU3</strain>
        <tissue evidence="2">Gut</tissue>
    </source>
</reference>
<dbReference type="PROSITE" id="PS50878">
    <property type="entry name" value="RT_POL"/>
    <property type="match status" value="1"/>
</dbReference>
<dbReference type="PANTHER" id="PTHR47027:SF30">
    <property type="entry name" value="THAP-TYPE DOMAIN-CONTAINING PROTEIN"/>
    <property type="match status" value="1"/>
</dbReference>
<dbReference type="EMBL" id="JARBJD010000153">
    <property type="protein sequence ID" value="KAK2949632.1"/>
    <property type="molecule type" value="Genomic_DNA"/>
</dbReference>
<evidence type="ECO:0000313" key="2">
    <source>
        <dbReference type="EMBL" id="KAK2949632.1"/>
    </source>
</evidence>
<keyword evidence="2" id="KW-0548">Nucleotidyltransferase</keyword>
<dbReference type="Proteomes" id="UP001281761">
    <property type="component" value="Unassembled WGS sequence"/>
</dbReference>
<accession>A0ABQ9XG65</accession>